<dbReference type="RefSeq" id="WP_070812875.1">
    <property type="nucleotide sequence ID" value="NZ_MLSY01000004.1"/>
</dbReference>
<proteinExistence type="predicted"/>
<comment type="caution">
    <text evidence="1">The sequence shown here is derived from an EMBL/GenBank/DDBJ whole genome shotgun (WGS) entry which is preliminary data.</text>
</comment>
<sequence length="59" mass="6771">MMRQNWQTLLTRAHANAFRVAALSPQVTERFRCLVSLAITEGVASEKFRYLAEKEMKNG</sequence>
<evidence type="ECO:0000313" key="1">
    <source>
        <dbReference type="EMBL" id="EBM6859010.1"/>
    </source>
</evidence>
<dbReference type="EMBL" id="AAGDJY010000008">
    <property type="protein sequence ID" value="EBM6859010.1"/>
    <property type="molecule type" value="Genomic_DNA"/>
</dbReference>
<organism evidence="1">
    <name type="scientific">Salmonella enterica</name>
    <name type="common">Salmonella choleraesuis</name>
    <dbReference type="NCBI Taxonomy" id="28901"/>
    <lineage>
        <taxon>Bacteria</taxon>
        <taxon>Pseudomonadati</taxon>
        <taxon>Pseudomonadota</taxon>
        <taxon>Gammaproteobacteria</taxon>
        <taxon>Enterobacterales</taxon>
        <taxon>Enterobacteriaceae</taxon>
        <taxon>Salmonella</taxon>
    </lineage>
</organism>
<accession>A0A613BF16</accession>
<reference evidence="1" key="1">
    <citation type="submission" date="2018-09" db="EMBL/GenBank/DDBJ databases">
        <authorList>
            <consortium name="PulseNet: The National Subtyping Network for Foodborne Disease Surveillance"/>
            <person name="Tarr C.L."/>
            <person name="Trees E."/>
            <person name="Katz L.S."/>
            <person name="Carleton-Romer H.A."/>
            <person name="Stroika S."/>
            <person name="Kucerova Z."/>
            <person name="Roache K.F."/>
            <person name="Sabol A.L."/>
            <person name="Besser J."/>
            <person name="Gerner-Smidt P."/>
        </authorList>
    </citation>
    <scope>NUCLEOTIDE SEQUENCE</scope>
    <source>
        <strain evidence="1">PNUSAS052668</strain>
    </source>
</reference>
<gene>
    <name evidence="1" type="ORF">D3R26_12820</name>
</gene>
<dbReference type="AlphaFoldDB" id="A0A613BF16"/>
<name>A0A613BF16_SALER</name>
<protein>
    <submittedName>
        <fullName evidence="1">Uncharacterized protein</fullName>
    </submittedName>
</protein>